<name>A0A4Y9Z4N8_9AGAM</name>
<evidence type="ECO:0000256" key="6">
    <source>
        <dbReference type="ARBA" id="ARBA00022980"/>
    </source>
</evidence>
<evidence type="ECO:0000256" key="10">
    <source>
        <dbReference type="ARBA" id="ARBA00035399"/>
    </source>
</evidence>
<feature type="region of interest" description="Disordered" evidence="12">
    <location>
        <begin position="404"/>
        <end position="456"/>
    </location>
</feature>
<evidence type="ECO:0000313" key="15">
    <source>
        <dbReference type="Proteomes" id="UP000298327"/>
    </source>
</evidence>
<dbReference type="GO" id="GO:0005762">
    <property type="term" value="C:mitochondrial large ribosomal subunit"/>
    <property type="evidence" value="ECO:0007669"/>
    <property type="project" value="TreeGrafter"/>
</dbReference>
<dbReference type="GO" id="GO:0008270">
    <property type="term" value="F:zinc ion binding"/>
    <property type="evidence" value="ECO:0007669"/>
    <property type="project" value="UniProtKB-KW"/>
</dbReference>
<comment type="subcellular location">
    <subcellularLocation>
        <location evidence="1">Mitochondrion</location>
    </subcellularLocation>
</comment>
<dbReference type="EMBL" id="SEOQ01000146">
    <property type="protein sequence ID" value="TFY69080.1"/>
    <property type="molecule type" value="Genomic_DNA"/>
</dbReference>
<accession>A0A4Y9Z4N8</accession>
<feature type="compositionally biased region" description="Basic residues" evidence="12">
    <location>
        <begin position="438"/>
        <end position="451"/>
    </location>
</feature>
<evidence type="ECO:0000256" key="1">
    <source>
        <dbReference type="ARBA" id="ARBA00004173"/>
    </source>
</evidence>
<dbReference type="OrthoDB" id="26899at2759"/>
<organism evidence="14 15">
    <name type="scientific">Dentipellis fragilis</name>
    <dbReference type="NCBI Taxonomy" id="205917"/>
    <lineage>
        <taxon>Eukaryota</taxon>
        <taxon>Fungi</taxon>
        <taxon>Dikarya</taxon>
        <taxon>Basidiomycota</taxon>
        <taxon>Agaricomycotina</taxon>
        <taxon>Agaricomycetes</taxon>
        <taxon>Russulales</taxon>
        <taxon>Hericiaceae</taxon>
        <taxon>Dentipellis</taxon>
    </lineage>
</organism>
<proteinExistence type="inferred from homology"/>
<sequence length="707" mass="78565">MPIASSSRRRRAADPASDIEEDASQRMDEDAVEEQPRKRSTAVAKVKAERKPDVQAGSDNDEGEEEPADDEPPINEENFGNQPIDRQEAAKLNGMASDWTMMEETLRRSAFGLLTEVASAVAEFEDPDNVEKELKRLDLLMREVVDIDMEFTHHSETLKDLQQRIHGDEEIAHYLTTSKSLTGSQEVQNPDKAMPPVIELLPKENGDASDDDDDEVQVGGVTQDLKCPITLTMLVDPVTCEICHHSFSAEAIKTVLGDNKFTKKKCPAAGCNKMISFSDCKPDKELARKVKIAQRRAQRREADSDEEEIVEPQRSVSGSNTQSMFGCIPRSAMAGRKLVIGQPPDAMKAEASVLHAATISGPTCRHCLTPSPLPQPFARYSAPPPAKLPSLLRWKDVCTSLNSANGSPSLSVSPTLQDEGRRPELTLVLERSPTSQGKMRRASHASTSKKRKLEEVGLGTPDEADLSMHGVTDAVVAAGAFRKTLTTMLCSFRSQFSRYLSAATHVRRYSTPLDVIPASSQTQKADGALRPHLNFPVKSDHGLWAFFRQREKDGKLVYESIETEQGLFDKSGRSWSAAELRRKSFRDLHTLWYVLVRERNLLATQGAELRRLGIPSAALSVSSLRETQCRKSMARIKYVINERRLAYEGAVNKFAEEKDMVVKAERRERKASRRAERREQRKNAVETKKESTVSEAATLAADALLKS</sequence>
<dbReference type="CDD" id="cd16651">
    <property type="entry name" value="SPL-RING_NSE2"/>
    <property type="match status" value="1"/>
</dbReference>
<evidence type="ECO:0000313" key="14">
    <source>
        <dbReference type="EMBL" id="TFY69080.1"/>
    </source>
</evidence>
<feature type="region of interest" description="Disordered" evidence="12">
    <location>
        <begin position="665"/>
        <end position="692"/>
    </location>
</feature>
<evidence type="ECO:0000256" key="9">
    <source>
        <dbReference type="ARBA" id="ARBA00035289"/>
    </source>
</evidence>
<keyword evidence="7" id="KW-0496">Mitochondrion</keyword>
<feature type="region of interest" description="Disordered" evidence="12">
    <location>
        <begin position="297"/>
        <end position="322"/>
    </location>
</feature>
<evidence type="ECO:0000259" key="13">
    <source>
        <dbReference type="PROSITE" id="PS51044"/>
    </source>
</evidence>
<comment type="similarity">
    <text evidence="2">Belongs to the universal ribosomal protein uL29 family.</text>
</comment>
<dbReference type="InterPro" id="IPR010729">
    <property type="entry name" value="Ribosomal_uL29_mit"/>
</dbReference>
<dbReference type="Pfam" id="PF06984">
    <property type="entry name" value="MRP-L47"/>
    <property type="match status" value="1"/>
</dbReference>
<dbReference type="Pfam" id="PF11789">
    <property type="entry name" value="zf-Nse"/>
    <property type="match status" value="1"/>
</dbReference>
<keyword evidence="3" id="KW-0479">Metal-binding</keyword>
<dbReference type="GO" id="GO:0032543">
    <property type="term" value="P:mitochondrial translation"/>
    <property type="evidence" value="ECO:0007669"/>
    <property type="project" value="TreeGrafter"/>
</dbReference>
<dbReference type="Gene3D" id="3.30.40.10">
    <property type="entry name" value="Zinc/RING finger domain, C3HC4 (zinc finger)"/>
    <property type="match status" value="1"/>
</dbReference>
<dbReference type="InterPro" id="IPR013083">
    <property type="entry name" value="Znf_RING/FYVE/PHD"/>
</dbReference>
<keyword evidence="8" id="KW-0687">Ribonucleoprotein</keyword>
<dbReference type="AlphaFoldDB" id="A0A4Y9Z4N8"/>
<dbReference type="SUPFAM" id="SSF57850">
    <property type="entry name" value="RING/U-box"/>
    <property type="match status" value="1"/>
</dbReference>
<feature type="domain" description="SP-RING-type" evidence="13">
    <location>
        <begin position="212"/>
        <end position="295"/>
    </location>
</feature>
<feature type="compositionally biased region" description="Polar residues" evidence="12">
    <location>
        <begin position="404"/>
        <end position="416"/>
    </location>
</feature>
<gene>
    <name evidence="14" type="ORF">EVG20_g3302</name>
</gene>
<feature type="compositionally biased region" description="Basic and acidic residues" evidence="12">
    <location>
        <begin position="23"/>
        <end position="37"/>
    </location>
</feature>
<evidence type="ECO:0000256" key="11">
    <source>
        <dbReference type="PROSITE-ProRule" id="PRU00452"/>
    </source>
</evidence>
<evidence type="ECO:0000256" key="5">
    <source>
        <dbReference type="ARBA" id="ARBA00022833"/>
    </source>
</evidence>
<dbReference type="InterPro" id="IPR038340">
    <property type="entry name" value="MRP-L47_sf"/>
</dbReference>
<protein>
    <recommendedName>
        <fullName evidence="9">Large ribosomal subunit protein uL29m</fullName>
    </recommendedName>
    <alternativeName>
        <fullName evidence="10">54S ribosomal protein L4, mitochondrial</fullName>
    </alternativeName>
</protein>
<feature type="compositionally biased region" description="Acidic residues" evidence="12">
    <location>
        <begin position="59"/>
        <end position="74"/>
    </location>
</feature>
<dbReference type="GO" id="GO:0003735">
    <property type="term" value="F:structural constituent of ribosome"/>
    <property type="evidence" value="ECO:0007669"/>
    <property type="project" value="InterPro"/>
</dbReference>
<keyword evidence="6" id="KW-0689">Ribosomal protein</keyword>
<feature type="region of interest" description="Disordered" evidence="12">
    <location>
        <begin position="1"/>
        <end position="84"/>
    </location>
</feature>
<dbReference type="STRING" id="205917.A0A4Y9Z4N8"/>
<evidence type="ECO:0000256" key="4">
    <source>
        <dbReference type="ARBA" id="ARBA00022771"/>
    </source>
</evidence>
<evidence type="ECO:0000256" key="12">
    <source>
        <dbReference type="SAM" id="MobiDB-lite"/>
    </source>
</evidence>
<evidence type="ECO:0000256" key="3">
    <source>
        <dbReference type="ARBA" id="ARBA00022723"/>
    </source>
</evidence>
<evidence type="ECO:0000256" key="2">
    <source>
        <dbReference type="ARBA" id="ARBA00009254"/>
    </source>
</evidence>
<dbReference type="Proteomes" id="UP000298327">
    <property type="component" value="Unassembled WGS sequence"/>
</dbReference>
<dbReference type="InterPro" id="IPR004181">
    <property type="entry name" value="Znf_MIZ"/>
</dbReference>
<dbReference type="PANTHER" id="PTHR21183:SF18">
    <property type="entry name" value="LARGE RIBOSOMAL SUBUNIT PROTEIN UL29M"/>
    <property type="match status" value="1"/>
</dbReference>
<comment type="caution">
    <text evidence="14">The sequence shown here is derived from an EMBL/GenBank/DDBJ whole genome shotgun (WGS) entry which is preliminary data.</text>
</comment>
<evidence type="ECO:0000256" key="8">
    <source>
        <dbReference type="ARBA" id="ARBA00023274"/>
    </source>
</evidence>
<evidence type="ECO:0000256" key="7">
    <source>
        <dbReference type="ARBA" id="ARBA00023128"/>
    </source>
</evidence>
<keyword evidence="15" id="KW-1185">Reference proteome</keyword>
<dbReference type="Gene3D" id="6.10.330.20">
    <property type="match status" value="1"/>
</dbReference>
<keyword evidence="4 11" id="KW-0863">Zinc-finger</keyword>
<reference evidence="14 15" key="1">
    <citation type="submission" date="2019-02" db="EMBL/GenBank/DDBJ databases">
        <title>Genome sequencing of the rare red list fungi Dentipellis fragilis.</title>
        <authorList>
            <person name="Buettner E."/>
            <person name="Kellner H."/>
        </authorList>
    </citation>
    <scope>NUCLEOTIDE SEQUENCE [LARGE SCALE GENOMIC DNA]</scope>
    <source>
        <strain evidence="14 15">DSM 105465</strain>
    </source>
</reference>
<dbReference type="PANTHER" id="PTHR21183">
    <property type="entry name" value="RIBOSOMAL PROTEIN L47, MITOCHONDRIAL-RELATED"/>
    <property type="match status" value="1"/>
</dbReference>
<dbReference type="PROSITE" id="PS51044">
    <property type="entry name" value="ZF_SP_RING"/>
    <property type="match status" value="1"/>
</dbReference>
<keyword evidence="5" id="KW-0862">Zinc</keyword>